<keyword evidence="2" id="KW-1185">Reference proteome</keyword>
<reference evidence="1" key="1">
    <citation type="submission" date="2021-10" db="EMBL/GenBank/DDBJ databases">
        <title>Tropical sea cucumber genome reveals ecological adaptation and Cuvierian tubules defense mechanism.</title>
        <authorList>
            <person name="Chen T."/>
        </authorList>
    </citation>
    <scope>NUCLEOTIDE SEQUENCE</scope>
    <source>
        <strain evidence="1">Nanhai2018</strain>
        <tissue evidence="1">Muscle</tissue>
    </source>
</reference>
<proteinExistence type="predicted"/>
<dbReference type="EMBL" id="JAIZAY010000003">
    <property type="protein sequence ID" value="KAJ8044647.1"/>
    <property type="molecule type" value="Genomic_DNA"/>
</dbReference>
<sequence length="280" mass="30596">MTKERKRKRLYGTMPRKSLKLERNEVFRDLLVHPVLQDIQDIPVHLAHKGPQGLKVLLEARAPLVHPVGTVGMQLLSLMLVTFVPNRKCRLVVQSLFAGGARTVQKLLTYCIVGIAGGSRHRDLPGGGANLLCLPSSPSFVNPVDGVGDARAFLYSVQYQISNYPAWQTYHLQDVSCAVCKATGRYSHLMIPAMQSCPSSEWTLEYRGYLMAERSHTVHHKSMFICMDQEPQPVPNSGGAATASSALLNLVEGKCSTSGGGLPCGQYPDGKEFTCAVCTL</sequence>
<organism evidence="1 2">
    <name type="scientific">Holothuria leucospilota</name>
    <name type="common">Black long sea cucumber</name>
    <name type="synonym">Mertensiothuria leucospilota</name>
    <dbReference type="NCBI Taxonomy" id="206669"/>
    <lineage>
        <taxon>Eukaryota</taxon>
        <taxon>Metazoa</taxon>
        <taxon>Echinodermata</taxon>
        <taxon>Eleutherozoa</taxon>
        <taxon>Echinozoa</taxon>
        <taxon>Holothuroidea</taxon>
        <taxon>Aspidochirotacea</taxon>
        <taxon>Aspidochirotida</taxon>
        <taxon>Holothuriidae</taxon>
        <taxon>Holothuria</taxon>
    </lineage>
</organism>
<dbReference type="PANTHER" id="PTHR24024">
    <property type="entry name" value="PULMONARY SURFACTANT-ASSOCIATED PROTEIN A"/>
    <property type="match status" value="1"/>
</dbReference>
<dbReference type="AlphaFoldDB" id="A0A9Q1CG52"/>
<dbReference type="Proteomes" id="UP001152320">
    <property type="component" value="Chromosome 3"/>
</dbReference>
<dbReference type="PANTHER" id="PTHR24024:SF18">
    <property type="entry name" value="SHORT-CHAIN COLLAGEN C4-LIKE"/>
    <property type="match status" value="1"/>
</dbReference>
<gene>
    <name evidence="1" type="ORF">HOLleu_07438</name>
</gene>
<dbReference type="GO" id="GO:0005615">
    <property type="term" value="C:extracellular space"/>
    <property type="evidence" value="ECO:0007669"/>
    <property type="project" value="TreeGrafter"/>
</dbReference>
<comment type="caution">
    <text evidence="1">The sequence shown here is derived from an EMBL/GenBank/DDBJ whole genome shotgun (WGS) entry which is preliminary data.</text>
</comment>
<name>A0A9Q1CG52_HOLLE</name>
<accession>A0A9Q1CG52</accession>
<dbReference type="OrthoDB" id="6272653at2759"/>
<protein>
    <submittedName>
        <fullName evidence="1">Uncharacterized protein</fullName>
    </submittedName>
</protein>
<dbReference type="InterPro" id="IPR051077">
    <property type="entry name" value="Ca-dependent_lectin"/>
</dbReference>
<evidence type="ECO:0000313" key="2">
    <source>
        <dbReference type="Proteomes" id="UP001152320"/>
    </source>
</evidence>
<evidence type="ECO:0000313" key="1">
    <source>
        <dbReference type="EMBL" id="KAJ8044647.1"/>
    </source>
</evidence>